<protein>
    <submittedName>
        <fullName evidence="2">Uncharacterized protein</fullName>
    </submittedName>
</protein>
<sequence length="188" mass="20085">MFGNVCERFLRDPENGERAVGGQLRDARVGRADEARAQAGARAVRADPRGERADEPRLERGRAQPVDQAAVRGRGGVERLLRERERTPGGVGRVVGQPRFDVREREARGGEIGAEAVVKLAREMAARGFVGGDELGGQLREAQRETKGMPTSGARPLDDEAGALAIDGATDGVSMTLPFCSESCSDTC</sequence>
<evidence type="ECO:0000256" key="1">
    <source>
        <dbReference type="SAM" id="MobiDB-lite"/>
    </source>
</evidence>
<gene>
    <name evidence="2" type="ordered locus">BMA10229_A2131</name>
</gene>
<dbReference type="EMBL" id="CP000546">
    <property type="protein sequence ID" value="ABN02237.1"/>
    <property type="molecule type" value="Genomic_DNA"/>
</dbReference>
<feature type="compositionally biased region" description="Basic and acidic residues" evidence="1">
    <location>
        <begin position="44"/>
        <end position="62"/>
    </location>
</feature>
<feature type="region of interest" description="Disordered" evidence="1">
    <location>
        <begin position="30"/>
        <end position="68"/>
    </location>
</feature>
<reference evidence="2 3" key="1">
    <citation type="submission" date="2007-01" db="EMBL/GenBank/DDBJ databases">
        <authorList>
            <person name="DeShazer D."/>
            <person name="Woods D.E."/>
            <person name="Nierman W.C."/>
        </authorList>
    </citation>
    <scope>NUCLEOTIDE SEQUENCE [LARGE SCALE GENOMIC DNA]</scope>
    <source>
        <strain evidence="2 3">NCTC 10229</strain>
    </source>
</reference>
<proteinExistence type="predicted"/>
<dbReference type="AlphaFoldDB" id="A2S826"/>
<dbReference type="HOGENOM" id="CLU_1438587_0_0_4"/>
<organism evidence="2 3">
    <name type="scientific">Burkholderia mallei (strain NCTC 10229)</name>
    <dbReference type="NCBI Taxonomy" id="412022"/>
    <lineage>
        <taxon>Bacteria</taxon>
        <taxon>Pseudomonadati</taxon>
        <taxon>Pseudomonadota</taxon>
        <taxon>Betaproteobacteria</taxon>
        <taxon>Burkholderiales</taxon>
        <taxon>Burkholderiaceae</taxon>
        <taxon>Burkholderia</taxon>
        <taxon>pseudomallei group</taxon>
    </lineage>
</organism>
<dbReference type="KEGG" id="bml:BMA10229_A2131"/>
<accession>A2S826</accession>
<evidence type="ECO:0000313" key="3">
    <source>
        <dbReference type="Proteomes" id="UP000002283"/>
    </source>
</evidence>
<evidence type="ECO:0000313" key="2">
    <source>
        <dbReference type="EMBL" id="ABN02237.1"/>
    </source>
</evidence>
<dbReference type="Proteomes" id="UP000002283">
    <property type="component" value="Chromosome I"/>
</dbReference>
<name>A2S826_BURM9</name>